<name>A0A2W4R335_9GAMM</name>
<dbReference type="Pfam" id="PF25954">
    <property type="entry name" value="Beta-barrel_RND_2"/>
    <property type="match status" value="1"/>
</dbReference>
<dbReference type="InterPro" id="IPR006143">
    <property type="entry name" value="RND_pump_MFP"/>
</dbReference>
<dbReference type="PANTHER" id="PTHR30097:SF4">
    <property type="entry name" value="SLR6042 PROTEIN"/>
    <property type="match status" value="1"/>
</dbReference>
<organism evidence="5 6">
    <name type="scientific">Candidatus Methylumidiphilus alinenensis</name>
    <dbReference type="NCBI Taxonomy" id="2202197"/>
    <lineage>
        <taxon>Bacteria</taxon>
        <taxon>Pseudomonadati</taxon>
        <taxon>Pseudomonadota</taxon>
        <taxon>Gammaproteobacteria</taxon>
        <taxon>Methylococcales</taxon>
        <taxon>Candidatus Methylumidiphilus</taxon>
    </lineage>
</organism>
<sequence>MPIPETLGMAGFLSWMCRKAYGSAPRKDPKIGHDMNFPQIMRCLVYLCAFLLLAGCEQQKETNVQATTLPTAPTAQVDVITDNNVIEVPRPDEFPLVKAGTRSVSKELSVNGSIAPDVSRTVGVNGLSGGRIVEIHARLGDTVKKGQLLLKIHSPDLANAIAALKQARSDELLAQRNYDRNKFLYERGAVVALKDLQASENVLTDAKANTENAITQVQLLNADTKNPSSFVELRAPVSGIIVEQNVALGTAAKSLDATPNLFTIADLSRVWLLCDVFENNLADVHLGDTAKIRLNAYPKLALQGKVVNIFGLLDPATRSTKVRIELDNAQGILRPGMFATAIFVSQDKISVVAVPATAIFRLHDKDWVFFPQGGKKFRRSEVQTGATNADGTHMIITGVQVGDQVVSNALQLSAAARTENPTAFEEDEKRDNQ</sequence>
<dbReference type="Gene3D" id="2.40.50.100">
    <property type="match status" value="1"/>
</dbReference>
<dbReference type="Proteomes" id="UP000249396">
    <property type="component" value="Unassembled WGS sequence"/>
</dbReference>
<protein>
    <submittedName>
        <fullName evidence="5">Efflux RND transporter periplasmic adaptor subunit</fullName>
    </submittedName>
</protein>
<dbReference type="Gene3D" id="2.40.30.170">
    <property type="match status" value="1"/>
</dbReference>
<dbReference type="GO" id="GO:0016020">
    <property type="term" value="C:membrane"/>
    <property type="evidence" value="ECO:0007669"/>
    <property type="project" value="InterPro"/>
</dbReference>
<gene>
    <name evidence="5" type="ORF">DM484_12395</name>
</gene>
<evidence type="ECO:0000259" key="3">
    <source>
        <dbReference type="Pfam" id="PF25954"/>
    </source>
</evidence>
<dbReference type="GO" id="GO:0030313">
    <property type="term" value="C:cell envelope"/>
    <property type="evidence" value="ECO:0007669"/>
    <property type="project" value="TreeGrafter"/>
</dbReference>
<accession>A0A2W4R335</accession>
<comment type="similarity">
    <text evidence="1">Belongs to the membrane fusion protein (MFP) (TC 8.A.1) family.</text>
</comment>
<evidence type="ECO:0000313" key="6">
    <source>
        <dbReference type="Proteomes" id="UP000249396"/>
    </source>
</evidence>
<dbReference type="SUPFAM" id="SSF111369">
    <property type="entry name" value="HlyD-like secretion proteins"/>
    <property type="match status" value="1"/>
</dbReference>
<keyword evidence="2" id="KW-0813">Transport</keyword>
<dbReference type="InterPro" id="IPR058647">
    <property type="entry name" value="BSH_CzcB-like"/>
</dbReference>
<dbReference type="GO" id="GO:0060003">
    <property type="term" value="P:copper ion export"/>
    <property type="evidence" value="ECO:0007669"/>
    <property type="project" value="TreeGrafter"/>
</dbReference>
<dbReference type="Gene3D" id="1.10.287.470">
    <property type="entry name" value="Helix hairpin bin"/>
    <property type="match status" value="1"/>
</dbReference>
<dbReference type="InterPro" id="IPR058792">
    <property type="entry name" value="Beta-barrel_RND_2"/>
</dbReference>
<dbReference type="Pfam" id="PF25973">
    <property type="entry name" value="BSH_CzcB"/>
    <property type="match status" value="1"/>
</dbReference>
<evidence type="ECO:0000259" key="4">
    <source>
        <dbReference type="Pfam" id="PF25973"/>
    </source>
</evidence>
<dbReference type="EMBL" id="QJPH01000314">
    <property type="protein sequence ID" value="PZN78675.1"/>
    <property type="molecule type" value="Genomic_DNA"/>
</dbReference>
<dbReference type="FunFam" id="2.40.30.170:FF:000010">
    <property type="entry name" value="Efflux RND transporter periplasmic adaptor subunit"/>
    <property type="match status" value="1"/>
</dbReference>
<dbReference type="NCBIfam" id="TIGR01730">
    <property type="entry name" value="RND_mfp"/>
    <property type="match status" value="1"/>
</dbReference>
<comment type="caution">
    <text evidence="5">The sequence shown here is derived from an EMBL/GenBank/DDBJ whole genome shotgun (WGS) entry which is preliminary data.</text>
</comment>
<evidence type="ECO:0000256" key="1">
    <source>
        <dbReference type="ARBA" id="ARBA00009477"/>
    </source>
</evidence>
<evidence type="ECO:0000313" key="5">
    <source>
        <dbReference type="EMBL" id="PZN78675.1"/>
    </source>
</evidence>
<feature type="domain" description="CzcB-like barrel-sandwich hybrid" evidence="4">
    <location>
        <begin position="128"/>
        <end position="266"/>
    </location>
</feature>
<evidence type="ECO:0000256" key="2">
    <source>
        <dbReference type="ARBA" id="ARBA00022448"/>
    </source>
</evidence>
<dbReference type="Gene3D" id="2.40.420.20">
    <property type="match status" value="1"/>
</dbReference>
<feature type="domain" description="CusB-like beta-barrel" evidence="3">
    <location>
        <begin position="269"/>
        <end position="345"/>
    </location>
</feature>
<dbReference type="PANTHER" id="PTHR30097">
    <property type="entry name" value="CATION EFFLUX SYSTEM PROTEIN CUSB"/>
    <property type="match status" value="1"/>
</dbReference>
<dbReference type="InterPro" id="IPR051909">
    <property type="entry name" value="MFP_Cation_Efflux"/>
</dbReference>
<reference evidence="5 6" key="1">
    <citation type="journal article" date="2018" name="Aquat. Microb. Ecol.">
        <title>Gammaproteobacterial methanotrophs dominate.</title>
        <authorList>
            <person name="Rissanen A.J."/>
            <person name="Saarenheimo J."/>
            <person name="Tiirola M."/>
            <person name="Peura S."/>
            <person name="Aalto S.L."/>
            <person name="Karvinen A."/>
            <person name="Nykanen H."/>
        </authorList>
    </citation>
    <scope>NUCLEOTIDE SEQUENCE [LARGE SCALE GENOMIC DNA]</scope>
    <source>
        <strain evidence="5">AMbin10</strain>
    </source>
</reference>
<dbReference type="AlphaFoldDB" id="A0A2W4R335"/>
<proteinExistence type="inferred from homology"/>
<dbReference type="GO" id="GO:0015679">
    <property type="term" value="P:plasma membrane copper ion transport"/>
    <property type="evidence" value="ECO:0007669"/>
    <property type="project" value="TreeGrafter"/>
</dbReference>
<dbReference type="GO" id="GO:0022857">
    <property type="term" value="F:transmembrane transporter activity"/>
    <property type="evidence" value="ECO:0007669"/>
    <property type="project" value="InterPro"/>
</dbReference>